<reference evidence="1" key="1">
    <citation type="submission" date="2023-04" db="EMBL/GenBank/DDBJ databases">
        <title>Draft Genome sequencing of Naganishia species isolated from polar environments using Oxford Nanopore Technology.</title>
        <authorList>
            <person name="Leo P."/>
            <person name="Venkateswaran K."/>
        </authorList>
    </citation>
    <scope>NUCLEOTIDE SEQUENCE</scope>
    <source>
        <strain evidence="1">MNA-CCFEE 5262</strain>
    </source>
</reference>
<organism evidence="1 2">
    <name type="scientific">Naganishia adeliensis</name>
    <dbReference type="NCBI Taxonomy" id="92952"/>
    <lineage>
        <taxon>Eukaryota</taxon>
        <taxon>Fungi</taxon>
        <taxon>Dikarya</taxon>
        <taxon>Basidiomycota</taxon>
        <taxon>Agaricomycotina</taxon>
        <taxon>Tremellomycetes</taxon>
        <taxon>Filobasidiales</taxon>
        <taxon>Filobasidiaceae</taxon>
        <taxon>Naganishia</taxon>
    </lineage>
</organism>
<dbReference type="Proteomes" id="UP001230649">
    <property type="component" value="Unassembled WGS sequence"/>
</dbReference>
<sequence length="101" mass="11175">MLSQSTNIFRSAFKAPVRAFSVSATRAMPVRSQVSDADGKALEDEKQKNLSGTQKSTHPEDAPGWNELLASESEAVIKAERAQDEPIEKLQEETIKHVHKD</sequence>
<dbReference type="EMBL" id="JASBWS010000091">
    <property type="protein sequence ID" value="KAJ9098579.1"/>
    <property type="molecule type" value="Genomic_DNA"/>
</dbReference>
<name>A0ACC2VHV5_9TREE</name>
<keyword evidence="2" id="KW-1185">Reference proteome</keyword>
<evidence type="ECO:0000313" key="2">
    <source>
        <dbReference type="Proteomes" id="UP001230649"/>
    </source>
</evidence>
<comment type="caution">
    <text evidence="1">The sequence shown here is derived from an EMBL/GenBank/DDBJ whole genome shotgun (WGS) entry which is preliminary data.</text>
</comment>
<evidence type="ECO:0000313" key="1">
    <source>
        <dbReference type="EMBL" id="KAJ9098579.1"/>
    </source>
</evidence>
<proteinExistence type="predicted"/>
<accession>A0ACC2VHV5</accession>
<gene>
    <name evidence="1" type="ORF">QFC20_005922</name>
</gene>
<protein>
    <submittedName>
        <fullName evidence="1">Uncharacterized protein</fullName>
    </submittedName>
</protein>